<dbReference type="PANTHER" id="PTHR21248">
    <property type="entry name" value="CARDIOLIPIN SYNTHASE"/>
    <property type="match status" value="1"/>
</dbReference>
<keyword evidence="4" id="KW-1185">Reference proteome</keyword>
<feature type="transmembrane region" description="Helical" evidence="1">
    <location>
        <begin position="6"/>
        <end position="23"/>
    </location>
</feature>
<dbReference type="InterPro" id="IPR001736">
    <property type="entry name" value="PLipase_D/transphosphatidylase"/>
</dbReference>
<dbReference type="PANTHER" id="PTHR21248:SF22">
    <property type="entry name" value="PHOSPHOLIPASE D"/>
    <property type="match status" value="1"/>
</dbReference>
<dbReference type="PROSITE" id="PS50035">
    <property type="entry name" value="PLD"/>
    <property type="match status" value="2"/>
</dbReference>
<evidence type="ECO:0000256" key="1">
    <source>
        <dbReference type="SAM" id="Phobius"/>
    </source>
</evidence>
<name>A0ABW0W6B9_9BACL</name>
<dbReference type="Proteomes" id="UP001596047">
    <property type="component" value="Unassembled WGS sequence"/>
</dbReference>
<keyword evidence="1" id="KW-0472">Membrane</keyword>
<dbReference type="CDD" id="cd09110">
    <property type="entry name" value="PLDc_CLS_1"/>
    <property type="match status" value="1"/>
</dbReference>
<keyword evidence="1" id="KW-0812">Transmembrane</keyword>
<sequence length="508" mass="57721">MVWILWLYLINTLLMLIVAIREVRRPAKALNWLAICLVFPVIGFVFYLSITNPKYISRERLTLPHNESDALPDSFSSSASVIAHSLRHLSVYGLRTGRVQVLKNGNETYERLMESIKSALNSIDLEYYVYRDDQIGRRITDLLIERAKAGVRVRFVRDGWGSKQFPRTQIIRMMDAGVECRTVFPMRFPWVLSNWNYRDHCKIVVIDGKETFTGGINIGYEYTGLKPNVGFWRDTHLRIIGEAAVDLYTIFNVHWNMAAPERIKVRAYNNALVENAQKPIEGPNHPLHNLTPKGVAVSGQAAEWAAELGTIGGNFVDTATNTEALRDAYMQTFEGNPGIPTQVIREVYFICLTQATKTLDITNPYFVPDADIIMAIKTAVARGVRVRLLVPHHSDQKLVDLASRTYFGDLLEAGVHIYLYNKGMLHAKTMVIDGEIAEVGAANYDMRSFRLNYEVCEVIYSTDVARELAKQFEQDLTDSVPLRIEDLLHRTLPQRLLEQGARLLSPMI</sequence>
<evidence type="ECO:0000259" key="2">
    <source>
        <dbReference type="PROSITE" id="PS50035"/>
    </source>
</evidence>
<feature type="domain" description="PLD phosphodiesterase" evidence="2">
    <location>
        <begin position="421"/>
        <end position="448"/>
    </location>
</feature>
<organism evidence="3 4">
    <name type="scientific">Paenibacillus solisilvae</name>
    <dbReference type="NCBI Taxonomy" id="2486751"/>
    <lineage>
        <taxon>Bacteria</taxon>
        <taxon>Bacillati</taxon>
        <taxon>Bacillota</taxon>
        <taxon>Bacilli</taxon>
        <taxon>Bacillales</taxon>
        <taxon>Paenibacillaceae</taxon>
        <taxon>Paenibacillus</taxon>
    </lineage>
</organism>
<reference evidence="4" key="1">
    <citation type="journal article" date="2019" name="Int. J. Syst. Evol. Microbiol.">
        <title>The Global Catalogue of Microorganisms (GCM) 10K type strain sequencing project: providing services to taxonomists for standard genome sequencing and annotation.</title>
        <authorList>
            <consortium name="The Broad Institute Genomics Platform"/>
            <consortium name="The Broad Institute Genome Sequencing Center for Infectious Disease"/>
            <person name="Wu L."/>
            <person name="Ma J."/>
        </authorList>
    </citation>
    <scope>NUCLEOTIDE SEQUENCE [LARGE SCALE GENOMIC DNA]</scope>
    <source>
        <strain evidence="4">CGMCC 1.3240</strain>
    </source>
</reference>
<gene>
    <name evidence="3" type="ORF">ACFPYJ_32460</name>
</gene>
<evidence type="ECO:0000313" key="4">
    <source>
        <dbReference type="Proteomes" id="UP001596047"/>
    </source>
</evidence>
<dbReference type="InterPro" id="IPR025202">
    <property type="entry name" value="PLD-like_dom"/>
</dbReference>
<proteinExistence type="predicted"/>
<dbReference type="Pfam" id="PF13091">
    <property type="entry name" value="PLDc_2"/>
    <property type="match status" value="2"/>
</dbReference>
<dbReference type="EMBL" id="JBHSOW010000135">
    <property type="protein sequence ID" value="MFC5653745.1"/>
    <property type="molecule type" value="Genomic_DNA"/>
</dbReference>
<comment type="caution">
    <text evidence="3">The sequence shown here is derived from an EMBL/GenBank/DDBJ whole genome shotgun (WGS) entry which is preliminary data.</text>
</comment>
<dbReference type="SMART" id="SM00155">
    <property type="entry name" value="PLDc"/>
    <property type="match status" value="2"/>
</dbReference>
<feature type="domain" description="PLD phosphodiesterase" evidence="2">
    <location>
        <begin position="195"/>
        <end position="222"/>
    </location>
</feature>
<protein>
    <submittedName>
        <fullName evidence="3">Phospholipase D-like domain-containing protein</fullName>
    </submittedName>
</protein>
<accession>A0ABW0W6B9</accession>
<dbReference type="RefSeq" id="WP_379192618.1">
    <property type="nucleotide sequence ID" value="NZ_JBHSOW010000135.1"/>
</dbReference>
<dbReference type="CDD" id="cd09112">
    <property type="entry name" value="PLDc_CLS_2"/>
    <property type="match status" value="1"/>
</dbReference>
<keyword evidence="1" id="KW-1133">Transmembrane helix</keyword>
<evidence type="ECO:0000313" key="3">
    <source>
        <dbReference type="EMBL" id="MFC5653745.1"/>
    </source>
</evidence>
<feature type="transmembrane region" description="Helical" evidence="1">
    <location>
        <begin position="30"/>
        <end position="50"/>
    </location>
</feature>
<dbReference type="Gene3D" id="3.30.870.10">
    <property type="entry name" value="Endonuclease Chain A"/>
    <property type="match status" value="2"/>
</dbReference>
<dbReference type="SUPFAM" id="SSF56024">
    <property type="entry name" value="Phospholipase D/nuclease"/>
    <property type="match status" value="2"/>
</dbReference>